<dbReference type="Proteomes" id="UP000637002">
    <property type="component" value="Unassembled WGS sequence"/>
</dbReference>
<protein>
    <submittedName>
        <fullName evidence="1">Uncharacterized protein</fullName>
    </submittedName>
</protein>
<dbReference type="RefSeq" id="WP_188608895.1">
    <property type="nucleotide sequence ID" value="NZ_BMGG01000003.1"/>
</dbReference>
<accession>A0A916U565</accession>
<reference evidence="1" key="2">
    <citation type="submission" date="2020-09" db="EMBL/GenBank/DDBJ databases">
        <authorList>
            <person name="Sun Q."/>
            <person name="Zhou Y."/>
        </authorList>
    </citation>
    <scope>NUCLEOTIDE SEQUENCE</scope>
    <source>
        <strain evidence="1">CGMCC 1.12919</strain>
    </source>
</reference>
<reference evidence="1" key="1">
    <citation type="journal article" date="2014" name="Int. J. Syst. Evol. Microbiol.">
        <title>Complete genome sequence of Corynebacterium casei LMG S-19264T (=DSM 44701T), isolated from a smear-ripened cheese.</title>
        <authorList>
            <consortium name="US DOE Joint Genome Institute (JGI-PGF)"/>
            <person name="Walter F."/>
            <person name="Albersmeier A."/>
            <person name="Kalinowski J."/>
            <person name="Ruckert C."/>
        </authorList>
    </citation>
    <scope>NUCLEOTIDE SEQUENCE</scope>
    <source>
        <strain evidence="1">CGMCC 1.12919</strain>
    </source>
</reference>
<organism evidence="1 2">
    <name type="scientific">Chelatococcus reniformis</name>
    <dbReference type="NCBI Taxonomy" id="1494448"/>
    <lineage>
        <taxon>Bacteria</taxon>
        <taxon>Pseudomonadati</taxon>
        <taxon>Pseudomonadota</taxon>
        <taxon>Alphaproteobacteria</taxon>
        <taxon>Hyphomicrobiales</taxon>
        <taxon>Chelatococcaceae</taxon>
        <taxon>Chelatococcus</taxon>
    </lineage>
</organism>
<comment type="caution">
    <text evidence="1">The sequence shown here is derived from an EMBL/GenBank/DDBJ whole genome shotgun (WGS) entry which is preliminary data.</text>
</comment>
<evidence type="ECO:0000313" key="1">
    <source>
        <dbReference type="EMBL" id="GGC60379.1"/>
    </source>
</evidence>
<sequence length="75" mass="8162">MASETDSAGDATASPALIDHVAKALLDHDRRFVNPLRSWADIHRRTEYRDRAAVALEAAAAWRTGEPSTACGQSR</sequence>
<keyword evidence="2" id="KW-1185">Reference proteome</keyword>
<proteinExistence type="predicted"/>
<evidence type="ECO:0000313" key="2">
    <source>
        <dbReference type="Proteomes" id="UP000637002"/>
    </source>
</evidence>
<dbReference type="AlphaFoldDB" id="A0A916U565"/>
<dbReference type="EMBL" id="BMGG01000003">
    <property type="protein sequence ID" value="GGC60379.1"/>
    <property type="molecule type" value="Genomic_DNA"/>
</dbReference>
<gene>
    <name evidence="1" type="ORF">GCM10010994_18770</name>
</gene>
<name>A0A916U565_9HYPH</name>